<gene>
    <name evidence="15" type="ORF">B0I24_11029</name>
    <name evidence="16" type="ORF">CWE07_10885</name>
</gene>
<dbReference type="AlphaFoldDB" id="A0A327WTB1"/>
<evidence type="ECO:0000256" key="1">
    <source>
        <dbReference type="ARBA" id="ARBA00001970"/>
    </source>
</evidence>
<protein>
    <submittedName>
        <fullName evidence="15 16">Cytochrome B</fullName>
    </submittedName>
</protein>
<dbReference type="InterPro" id="IPR011577">
    <property type="entry name" value="Cyt_b561_bac/Ni-Hgenase"/>
</dbReference>
<dbReference type="EMBL" id="PIPK01000010">
    <property type="protein sequence ID" value="RUO22761.1"/>
    <property type="molecule type" value="Genomic_DNA"/>
</dbReference>
<evidence type="ECO:0000256" key="2">
    <source>
        <dbReference type="ARBA" id="ARBA00004651"/>
    </source>
</evidence>
<evidence type="ECO:0000256" key="8">
    <source>
        <dbReference type="ARBA" id="ARBA00022982"/>
    </source>
</evidence>
<evidence type="ECO:0000256" key="9">
    <source>
        <dbReference type="ARBA" id="ARBA00022989"/>
    </source>
</evidence>
<dbReference type="OrthoDB" id="1247465at2"/>
<evidence type="ECO:0000256" key="7">
    <source>
        <dbReference type="ARBA" id="ARBA00022723"/>
    </source>
</evidence>
<keyword evidence="8" id="KW-0249">Electron transport</keyword>
<feature type="transmembrane region" description="Helical" evidence="13">
    <location>
        <begin position="50"/>
        <end position="70"/>
    </location>
</feature>
<feature type="transmembrane region" description="Helical" evidence="13">
    <location>
        <begin position="20"/>
        <end position="43"/>
    </location>
</feature>
<evidence type="ECO:0000256" key="10">
    <source>
        <dbReference type="ARBA" id="ARBA00023004"/>
    </source>
</evidence>
<reference evidence="16 18" key="1">
    <citation type="journal article" date="2018" name="Front. Microbiol.">
        <title>Genome-Based Analysis Reveals the Taxonomy and Diversity of the Family Idiomarinaceae.</title>
        <authorList>
            <person name="Liu Y."/>
            <person name="Lai Q."/>
            <person name="Shao Z."/>
        </authorList>
    </citation>
    <scope>NUCLEOTIDE SEQUENCE [LARGE SCALE GENOMIC DNA]</scope>
    <source>
        <strain evidence="16 18">CF12-14</strain>
    </source>
</reference>
<dbReference type="Pfam" id="PF01292">
    <property type="entry name" value="Ni_hydr_CYTB"/>
    <property type="match status" value="1"/>
</dbReference>
<keyword evidence="9 13" id="KW-1133">Transmembrane helix</keyword>
<dbReference type="InterPro" id="IPR052168">
    <property type="entry name" value="Cytochrome_b561_oxidase"/>
</dbReference>
<keyword evidence="18" id="KW-1185">Reference proteome</keyword>
<dbReference type="RefSeq" id="WP_111569863.1">
    <property type="nucleotide sequence ID" value="NZ_PIPK01000010.1"/>
</dbReference>
<feature type="transmembrane region" description="Helical" evidence="13">
    <location>
        <begin position="149"/>
        <end position="171"/>
    </location>
</feature>
<keyword evidence="3" id="KW-0813">Transport</keyword>
<keyword evidence="11 13" id="KW-0472">Membrane</keyword>
<dbReference type="InterPro" id="IPR016174">
    <property type="entry name" value="Di-haem_cyt_TM"/>
</dbReference>
<accession>A0A327WTB1</accession>
<evidence type="ECO:0000256" key="4">
    <source>
        <dbReference type="ARBA" id="ARBA00022475"/>
    </source>
</evidence>
<evidence type="ECO:0000313" key="16">
    <source>
        <dbReference type="EMBL" id="RUO22761.1"/>
    </source>
</evidence>
<keyword evidence="6 13" id="KW-0812">Transmembrane</keyword>
<feature type="transmembrane region" description="Helical" evidence="13">
    <location>
        <begin position="90"/>
        <end position="109"/>
    </location>
</feature>
<organism evidence="15 17">
    <name type="scientific">Aliidiomarina maris</name>
    <dbReference type="NCBI Taxonomy" id="531312"/>
    <lineage>
        <taxon>Bacteria</taxon>
        <taxon>Pseudomonadati</taxon>
        <taxon>Pseudomonadota</taxon>
        <taxon>Gammaproteobacteria</taxon>
        <taxon>Alteromonadales</taxon>
        <taxon>Idiomarinaceae</taxon>
        <taxon>Aliidiomarina</taxon>
    </lineage>
</organism>
<keyword evidence="4" id="KW-1003">Cell membrane</keyword>
<dbReference type="GO" id="GO:0009055">
    <property type="term" value="F:electron transfer activity"/>
    <property type="evidence" value="ECO:0007669"/>
    <property type="project" value="InterPro"/>
</dbReference>
<evidence type="ECO:0000256" key="6">
    <source>
        <dbReference type="ARBA" id="ARBA00022692"/>
    </source>
</evidence>
<dbReference type="Gene3D" id="1.20.950.20">
    <property type="entry name" value="Transmembrane di-heme cytochromes, Chain C"/>
    <property type="match status" value="1"/>
</dbReference>
<keyword evidence="10" id="KW-0408">Iron</keyword>
<feature type="domain" description="Cytochrome b561 bacterial/Ni-hydrogenase" evidence="14">
    <location>
        <begin position="14"/>
        <end position="182"/>
    </location>
</feature>
<evidence type="ECO:0000256" key="11">
    <source>
        <dbReference type="ARBA" id="ARBA00023136"/>
    </source>
</evidence>
<dbReference type="PANTHER" id="PTHR30529">
    <property type="entry name" value="CYTOCHROME B561"/>
    <property type="match status" value="1"/>
</dbReference>
<evidence type="ECO:0000256" key="12">
    <source>
        <dbReference type="ARBA" id="ARBA00037975"/>
    </source>
</evidence>
<dbReference type="PANTHER" id="PTHR30529:SF6">
    <property type="entry name" value="BLL0291 PROTEIN"/>
    <property type="match status" value="1"/>
</dbReference>
<reference evidence="15 17" key="2">
    <citation type="submission" date="2018-06" db="EMBL/GenBank/DDBJ databases">
        <title>Genomic Encyclopedia of Type Strains, Phase III (KMG-III): the genomes of soil and plant-associated and newly described type strains.</title>
        <authorList>
            <person name="Whitman W."/>
        </authorList>
    </citation>
    <scope>NUCLEOTIDE SEQUENCE [LARGE SCALE GENOMIC DNA]</scope>
    <source>
        <strain evidence="15 17">CGMCC 1.15366</strain>
    </source>
</reference>
<comment type="subcellular location">
    <subcellularLocation>
        <location evidence="2">Cell membrane</location>
        <topology evidence="2">Multi-pass membrane protein</topology>
    </subcellularLocation>
</comment>
<dbReference type="Proteomes" id="UP000249203">
    <property type="component" value="Unassembled WGS sequence"/>
</dbReference>
<evidence type="ECO:0000313" key="17">
    <source>
        <dbReference type="Proteomes" id="UP000249203"/>
    </source>
</evidence>
<dbReference type="EMBL" id="QLMD01000010">
    <property type="protein sequence ID" value="RAJ95347.1"/>
    <property type="molecule type" value="Genomic_DNA"/>
</dbReference>
<proteinExistence type="inferred from homology"/>
<name>A0A327WTB1_9GAMM</name>
<dbReference type="GO" id="GO:0020037">
    <property type="term" value="F:heme binding"/>
    <property type="evidence" value="ECO:0007669"/>
    <property type="project" value="TreeGrafter"/>
</dbReference>
<evidence type="ECO:0000256" key="5">
    <source>
        <dbReference type="ARBA" id="ARBA00022617"/>
    </source>
</evidence>
<keyword evidence="5" id="KW-0349">Heme</keyword>
<dbReference type="SUPFAM" id="SSF81342">
    <property type="entry name" value="Transmembrane di-heme cytochromes"/>
    <property type="match status" value="1"/>
</dbReference>
<dbReference type="Proteomes" id="UP000287865">
    <property type="component" value="Unassembled WGS sequence"/>
</dbReference>
<evidence type="ECO:0000259" key="14">
    <source>
        <dbReference type="Pfam" id="PF01292"/>
    </source>
</evidence>
<sequence length="183" mass="20396">MSHTELDRNSPTQYPLSMRLMHWGMAALIIALLIVGLSMVASLQTWQPTLLTWHKAFGVLAAILVIARLINRVRHQQPQLPSSLPKWQQLAARGSHVLLYTLMILMPVSGYLMQSAAGRSVYLFADIWLPPALAPNLTLYAVFRELHAYSALVLVGVISVHALAALHHGFVRRDGVLKSMLFK</sequence>
<dbReference type="GO" id="GO:0046872">
    <property type="term" value="F:metal ion binding"/>
    <property type="evidence" value="ECO:0007669"/>
    <property type="project" value="UniProtKB-KW"/>
</dbReference>
<evidence type="ECO:0000313" key="18">
    <source>
        <dbReference type="Proteomes" id="UP000287865"/>
    </source>
</evidence>
<evidence type="ECO:0000256" key="13">
    <source>
        <dbReference type="SAM" id="Phobius"/>
    </source>
</evidence>
<dbReference type="GO" id="GO:0022904">
    <property type="term" value="P:respiratory electron transport chain"/>
    <property type="evidence" value="ECO:0007669"/>
    <property type="project" value="InterPro"/>
</dbReference>
<evidence type="ECO:0000256" key="3">
    <source>
        <dbReference type="ARBA" id="ARBA00022448"/>
    </source>
</evidence>
<comment type="caution">
    <text evidence="15">The sequence shown here is derived from an EMBL/GenBank/DDBJ whole genome shotgun (WGS) entry which is preliminary data.</text>
</comment>
<evidence type="ECO:0000313" key="15">
    <source>
        <dbReference type="EMBL" id="RAJ95347.1"/>
    </source>
</evidence>
<comment type="similarity">
    <text evidence="12">Belongs to the cytochrome b561 family.</text>
</comment>
<comment type="cofactor">
    <cofactor evidence="1">
        <name>heme b</name>
        <dbReference type="ChEBI" id="CHEBI:60344"/>
    </cofactor>
</comment>
<keyword evidence="7" id="KW-0479">Metal-binding</keyword>
<dbReference type="GO" id="GO:0005886">
    <property type="term" value="C:plasma membrane"/>
    <property type="evidence" value="ECO:0007669"/>
    <property type="project" value="UniProtKB-SubCell"/>
</dbReference>